<feature type="region of interest" description="Disordered" evidence="3">
    <location>
        <begin position="1682"/>
        <end position="1714"/>
    </location>
</feature>
<sequence>MPWLVDMDITGEVRQSRLPTGSSSASRRLQAAMDKSGASLESWLRSWLDGPAEVQDSVHAPPSATRCGWREFHAQHERHRRGALPTALPGSAFATALGDLALTDASGFSLLHHAAVAAAPAALAALLSARRDDYARQPQLVNAVNQHGDTPLSLAVDNQSLALLLELRADPAMRPGCCPGALLAAAARCMDDEFLLSQLESGNLHERDEFGATALHHAARCSHQQSLTLLQHGAASDVRDADGRTPLHFARNANVVRGLLLARSDLNARDVDASTPLHLASTRRGGAPVVAALLAARADPEARDSAGLTAADRTKQKDVLDLLAHAGPSPACAVETKDVLWILDPKDGRPQGGTRILDPCAKCLDSRFAKDWNRRDGGKYSPMAVIPDRRALYDFDWQGVKPPGHHLKDLVIYETHVRGFTRNPDSKLQDWDATAGTFLGFIQKIPHLLKLGINAVELLPVYEFDETACPRKNPHNGEQLCHFWGYSTVNFYVPMQRFSSRDRIGAAIVGFKTMVRELHRVGIEVILDVVFNHTAEGAWGEHHWHSWAAIAKERYYILNRGHDTNYTGCGNTVSANDPMTCDWIVDCLCYWVEEMHVDGFRFDLASALTRGGDGKVSMDPLLMRKMAQEPKLSRAKFIAEAWDCSWPDGYLVGKFPSGGPPRWAEWNGIFRDTIRCFIKGDAGKTGDFATRICGSSDLFKHNGRKPFHSINFITAHDGFTLKDLVSYNGKHNTCNGENSGDDHNNSWNCGAEGDTGEGHVKHLRQKQMRNFMVALFMSAGTPMILYGDEYGRSQKGCNNGWCQDARCWFSWSDAAKEDSKLNRFVRLLVNLRKQYSGIFNRTEFLTNKDIWWRVHWDDPYNYICYVLHDHHATGKGYAGLLVAFNAGHEVRSCDLPADKPWYRIIDTNLAPPNDICENEASMVKISSRDYVMQPYSCIVLKTYSDKASIKQYADAEYGADQDLNAHMKAVITRRMSMEFTSTVEGPSLEEVGRKQSDEAMGRVASMVRMRSLMSGAFLDLLGEDGQPAVLEEETAEEVAMSEEIQSPVEEEGQSPVPEETAEEAASASPVSEEMRSAVEEEDQSALVEETPEETVSASALAEPVVSAAQEEFMEDFFQQHATIPAEMLGDAMHLLNMNPTADEVTERLASCGSPATLSLPAFRSLLQEAIRDWSSGEVHKAGENAVRRRQLHWMSPADASNGRRCGSVELWQVPKSLICWTCPTRSKFERFPEVCQVCCGNAAFHIDFLAWFKPPTAVKQIGCAQSQQWKTAVARLIENARIDTENKGRQEPERNRTRTKESGLLMSQPKPADGMLQVRLLTGDLVLQVADPWPVEEHAGVVSMIKKLIRDKIAISTFRQQLVCDSSIVSDDTSWTSLGKPLHLNLVVIQQETTNEHQKLMLQAAVNGDLDMMLPAIRSGQDPDSVDRFCRSAAWHAAAEGHVHVLDVLYDACANIELGGLHDETPLHSASMAGHADVVQFLLSKRAGIDRRSRDGRSALYVAVEHQRLEVVDCLLRSAADVNTRRDRERTALMCAVEAGHLGIADLLLSSDADPQLLFSGWTALSFAAQRGHLELVRRLLDGSVHPDAGTHDRWSPLFLAVSTGHSDVARLLIERSADLDRQDDDGWTPLLLAAGEGDYELVELLVNVTANPHHASDSGVTPLSLAAQRNHPRVRRFLADATLPREGEVPMELERRDSDISDDRTSSDSATDTQCKKVKMELKQIRQTMMAMDERLDQLLAHLDGLQTPESSEPALSAEAVAQLLSKTEQQWGQEIRTLKQDCTSQAYAVATCAGLLVDKHSGTKALIGLCWLLATGFTDLGKVSREGHQPLMRSKHRGNRAVLLSVDAQGHTGAPEIRTTADDIARLDPTKCNIFTLWEKPSSLSEQPLFQRLVIEAWRRHSHDLCNDPFLITDDNVRQVIPDIPEEYFKLPYPAAKSDFIRYAVLYHNGGIYVDFDMLAVKDIDEIVEKIQRLDLVSYSDGYGPEHESCRGFSSNFLGGFDDKKEQCHIPWGGLGEWISHNVFASRPPASAFCFSGNESFNPDRFEFVLEHKQKLEDANAEFEASHVPQPLSRRLYHFFNALHGWERHTCAALFNETTLVGHLFSTSFSSGHGAVTKANASSEFLRAHPEFNSVSKNYVSLDGYPICLTLFLEELHQTILAHNHNADLIKHHKDSIDALRERCAKMQGNSTKTSETAGREAEAAAEARMKQRKLDPLFESHCLLAYRLLPALASRCLQYHQLQKRRMRRSIVKGSNTRLPLSFITQGFMVPLEFAVVPALTIIYGSLACNDIKLLARWLWAGYFRKKRDDDGTNDASKHRMDEALQTLTEENFATASNLLQYAMLLAVILFASMGSPLFAVLCFLKSVVFMVIARGHFRMTAIWARRYLVLSYLLFIPFFWAPARKEVIMAYRIMMVIQCVDSQLHIPCQFLLSLAEAIFHMWTHGVDELAIPCIIIQVFAAATASTVSVVLENCLKQRLEAQFRSADDETITSGFRRVLRGICDGEILLNGDLRIEGNGHCLNRLMSTQEDFSNKRFQELLLSDEEEQTRFRNFISSSAKVCDDTPPCLRVSLCSSSVARVGVDVYHVALPHFRGCKENYHLLALKEDSEVKAIPDAPPQSFDQLRAERESRQRLLGAMAARAKSAASAASDALCLFNLPEISDMILCLDSATQDIKQLHLNYQADTEAMGLKKLVRPTDWEKVRGTISNYVNHARRQTGCPSPKILRSLWIRRLDRPSKYMKAQKARLYFSATGRRNDSGPGSLDRLWLSLSNWTISEQPEATPSELESISEQLDEELSDPGLAFQSS</sequence>
<feature type="transmembrane region" description="Helical" evidence="4">
    <location>
        <begin position="2345"/>
        <end position="2376"/>
    </location>
</feature>
<dbReference type="InterPro" id="IPR036770">
    <property type="entry name" value="Ankyrin_rpt-contain_sf"/>
</dbReference>
<dbReference type="Gene3D" id="3.90.550.20">
    <property type="match status" value="1"/>
</dbReference>
<dbReference type="EMBL" id="LSRX01001224">
    <property type="protein sequence ID" value="OLP82105.1"/>
    <property type="molecule type" value="Genomic_DNA"/>
</dbReference>
<dbReference type="Gene3D" id="1.25.40.20">
    <property type="entry name" value="Ankyrin repeat-containing domain"/>
    <property type="match status" value="5"/>
</dbReference>
<feature type="region of interest" description="Disordered" evidence="3">
    <location>
        <begin position="1033"/>
        <end position="1098"/>
    </location>
</feature>
<name>A0A1Q9CGP7_SYMMI</name>
<evidence type="ECO:0000256" key="3">
    <source>
        <dbReference type="SAM" id="MobiDB-lite"/>
    </source>
</evidence>
<feature type="repeat" description="ANK" evidence="1">
    <location>
        <begin position="1462"/>
        <end position="1494"/>
    </location>
</feature>
<feature type="repeat" description="ANK" evidence="1">
    <location>
        <begin position="1626"/>
        <end position="1658"/>
    </location>
</feature>
<keyword evidence="4" id="KW-0472">Membrane</keyword>
<dbReference type="Gene3D" id="2.60.40.1180">
    <property type="entry name" value="Golgi alpha-mannosidase II"/>
    <property type="match status" value="1"/>
</dbReference>
<feature type="repeat" description="ANK" evidence="1">
    <location>
        <begin position="1560"/>
        <end position="1592"/>
    </location>
</feature>
<dbReference type="PANTHER" id="PTHR43002">
    <property type="entry name" value="GLYCOGEN DEBRANCHING ENZYME"/>
    <property type="match status" value="1"/>
</dbReference>
<keyword evidence="2" id="KW-0175">Coiled coil</keyword>
<dbReference type="Proteomes" id="UP000186817">
    <property type="component" value="Unassembled WGS sequence"/>
</dbReference>
<dbReference type="InterPro" id="IPR002110">
    <property type="entry name" value="Ankyrin_rpt"/>
</dbReference>
<feature type="transmembrane region" description="Helical" evidence="4">
    <location>
        <begin position="2388"/>
        <end position="2407"/>
    </location>
</feature>
<feature type="compositionally biased region" description="Polar residues" evidence="3">
    <location>
        <begin position="2784"/>
        <end position="2797"/>
    </location>
</feature>
<dbReference type="Pfam" id="PF12796">
    <property type="entry name" value="Ank_2"/>
    <property type="match status" value="3"/>
</dbReference>
<dbReference type="CDD" id="cd11326">
    <property type="entry name" value="AmyAc_Glg_debranch"/>
    <property type="match status" value="1"/>
</dbReference>
<evidence type="ECO:0000259" key="5">
    <source>
        <dbReference type="SMART" id="SM00642"/>
    </source>
</evidence>
<dbReference type="Gene3D" id="3.20.20.80">
    <property type="entry name" value="Glycosidases"/>
    <property type="match status" value="1"/>
</dbReference>
<feature type="region of interest" description="Disordered" evidence="3">
    <location>
        <begin position="2784"/>
        <end position="2813"/>
    </location>
</feature>
<evidence type="ECO:0000256" key="2">
    <source>
        <dbReference type="SAM" id="Coils"/>
    </source>
</evidence>
<evidence type="ECO:0000313" key="6">
    <source>
        <dbReference type="EMBL" id="OLP82105.1"/>
    </source>
</evidence>
<proteinExistence type="predicted"/>
<evidence type="ECO:0000256" key="4">
    <source>
        <dbReference type="SAM" id="Phobius"/>
    </source>
</evidence>
<feature type="repeat" description="ANK" evidence="1">
    <location>
        <begin position="1495"/>
        <end position="1527"/>
    </location>
</feature>
<dbReference type="InterPro" id="IPR007577">
    <property type="entry name" value="GlycoTrfase_DXD_sugar-bd_CS"/>
</dbReference>
<evidence type="ECO:0000256" key="1">
    <source>
        <dbReference type="PROSITE-ProRule" id="PRU00023"/>
    </source>
</evidence>
<feature type="compositionally biased region" description="Basic and acidic residues" evidence="3">
    <location>
        <begin position="1684"/>
        <end position="1707"/>
    </location>
</feature>
<reference evidence="6 7" key="1">
    <citation type="submission" date="2016-02" db="EMBL/GenBank/DDBJ databases">
        <title>Genome analysis of coral dinoflagellate symbionts highlights evolutionary adaptations to a symbiotic lifestyle.</title>
        <authorList>
            <person name="Aranda M."/>
            <person name="Li Y."/>
            <person name="Liew Y.J."/>
            <person name="Baumgarten S."/>
            <person name="Simakov O."/>
            <person name="Wilson M."/>
            <person name="Piel J."/>
            <person name="Ashoor H."/>
            <person name="Bougouffa S."/>
            <person name="Bajic V.B."/>
            <person name="Ryu T."/>
            <person name="Ravasi T."/>
            <person name="Bayer T."/>
            <person name="Micklem G."/>
            <person name="Kim H."/>
            <person name="Bhak J."/>
            <person name="Lajeunesse T.C."/>
            <person name="Voolstra C.R."/>
        </authorList>
    </citation>
    <scope>NUCLEOTIDE SEQUENCE [LARGE SCALE GENOMIC DNA]</scope>
    <source>
        <strain evidence="6 7">CCMP2467</strain>
    </source>
</reference>
<dbReference type="GO" id="GO:0005975">
    <property type="term" value="P:carbohydrate metabolic process"/>
    <property type="evidence" value="ECO:0007669"/>
    <property type="project" value="InterPro"/>
</dbReference>
<dbReference type="SUPFAM" id="SSF51011">
    <property type="entry name" value="Glycosyl hydrolase domain"/>
    <property type="match status" value="1"/>
</dbReference>
<dbReference type="SUPFAM" id="SSF53448">
    <property type="entry name" value="Nucleotide-diphospho-sugar transferases"/>
    <property type="match status" value="1"/>
</dbReference>
<feature type="repeat" description="ANK" evidence="1">
    <location>
        <begin position="272"/>
        <end position="305"/>
    </location>
</feature>
<feature type="coiled-coil region" evidence="2">
    <location>
        <begin position="1716"/>
        <end position="1743"/>
    </location>
</feature>
<dbReference type="InterPro" id="IPR006047">
    <property type="entry name" value="GH13_cat_dom"/>
</dbReference>
<dbReference type="Pfam" id="PF00128">
    <property type="entry name" value="Alpha-amylase"/>
    <property type="match status" value="1"/>
</dbReference>
<comment type="caution">
    <text evidence="6">The sequence shown here is derived from an EMBL/GenBank/DDBJ whole genome shotgun (WGS) entry which is preliminary data.</text>
</comment>
<dbReference type="InterPro" id="IPR017853">
    <property type="entry name" value="GH"/>
</dbReference>
<dbReference type="PROSITE" id="PS50297">
    <property type="entry name" value="ANK_REP_REGION"/>
    <property type="match status" value="5"/>
</dbReference>
<feature type="compositionally biased region" description="Basic and acidic residues" evidence="3">
    <location>
        <begin position="1283"/>
        <end position="1301"/>
    </location>
</feature>
<keyword evidence="4" id="KW-1133">Transmembrane helix</keyword>
<feature type="repeat" description="ANK" evidence="1">
    <location>
        <begin position="1593"/>
        <end position="1625"/>
    </location>
</feature>
<dbReference type="PROSITE" id="PS50088">
    <property type="entry name" value="ANK_REPEAT"/>
    <property type="match status" value="6"/>
</dbReference>
<feature type="region of interest" description="Disordered" evidence="3">
    <location>
        <begin position="1283"/>
        <end position="1306"/>
    </location>
</feature>
<dbReference type="SUPFAM" id="SSF51445">
    <property type="entry name" value="(Trans)glycosidases"/>
    <property type="match status" value="1"/>
</dbReference>
<dbReference type="SMART" id="SM00642">
    <property type="entry name" value="Aamy"/>
    <property type="match status" value="1"/>
</dbReference>
<dbReference type="SUPFAM" id="SSF48403">
    <property type="entry name" value="Ankyrin repeat"/>
    <property type="match status" value="2"/>
</dbReference>
<keyword evidence="1" id="KW-0040">ANK repeat</keyword>
<feature type="domain" description="Glycosyl hydrolase family 13 catalytic" evidence="5">
    <location>
        <begin position="414"/>
        <end position="832"/>
    </location>
</feature>
<protein>
    <submittedName>
        <fullName evidence="6">Isoamylase 3, chloroplastic</fullName>
    </submittedName>
</protein>
<keyword evidence="7" id="KW-1185">Reference proteome</keyword>
<dbReference type="Pfam" id="PF00023">
    <property type="entry name" value="Ank"/>
    <property type="match status" value="4"/>
</dbReference>
<dbReference type="Pfam" id="PF04488">
    <property type="entry name" value="Gly_transf_sug"/>
    <property type="match status" value="1"/>
</dbReference>
<dbReference type="SMART" id="SM00248">
    <property type="entry name" value="ANK"/>
    <property type="match status" value="13"/>
</dbReference>
<keyword evidence="4" id="KW-0812">Transmembrane</keyword>
<feature type="compositionally biased region" description="Low complexity" evidence="3">
    <location>
        <begin position="1054"/>
        <end position="1071"/>
    </location>
</feature>
<evidence type="ECO:0000313" key="7">
    <source>
        <dbReference type="Proteomes" id="UP000186817"/>
    </source>
</evidence>
<dbReference type="InterPro" id="IPR013780">
    <property type="entry name" value="Glyco_hydro_b"/>
</dbReference>
<accession>A0A1Q9CGP7</accession>
<organism evidence="6 7">
    <name type="scientific">Symbiodinium microadriaticum</name>
    <name type="common">Dinoflagellate</name>
    <name type="synonym">Zooxanthella microadriatica</name>
    <dbReference type="NCBI Taxonomy" id="2951"/>
    <lineage>
        <taxon>Eukaryota</taxon>
        <taxon>Sar</taxon>
        <taxon>Alveolata</taxon>
        <taxon>Dinophyceae</taxon>
        <taxon>Suessiales</taxon>
        <taxon>Symbiodiniaceae</taxon>
        <taxon>Symbiodinium</taxon>
    </lineage>
</organism>
<dbReference type="InterPro" id="IPR029044">
    <property type="entry name" value="Nucleotide-diphossugar_trans"/>
</dbReference>
<dbReference type="OrthoDB" id="204980at2759"/>
<gene>
    <name evidence="6" type="primary">ISA3</name>
    <name evidence="6" type="ORF">AK812_SmicGene37262</name>
</gene>